<comment type="caution">
    <text evidence="1">The sequence shown here is derived from an EMBL/GenBank/DDBJ whole genome shotgun (WGS) entry which is preliminary data.</text>
</comment>
<keyword evidence="2" id="KW-1185">Reference proteome</keyword>
<proteinExistence type="predicted"/>
<accession>A0ABU7CRD4</accession>
<name>A0ABU7CRD4_9TELE</name>
<dbReference type="EMBL" id="JAHUTJ010002711">
    <property type="protein sequence ID" value="MED6265346.1"/>
    <property type="molecule type" value="Genomic_DNA"/>
</dbReference>
<evidence type="ECO:0000313" key="2">
    <source>
        <dbReference type="Proteomes" id="UP001352852"/>
    </source>
</evidence>
<feature type="non-terminal residue" evidence="1">
    <location>
        <position position="86"/>
    </location>
</feature>
<sequence>MLDKQGWCDWQVLLHRCFSSESNQLGFLWSGNPRRRRELVFSLDPPLLKEVVESLWFRFHSRHVQRNLETPASMPPLCFQLQTQLL</sequence>
<dbReference type="Proteomes" id="UP001352852">
    <property type="component" value="Unassembled WGS sequence"/>
</dbReference>
<reference evidence="1 2" key="1">
    <citation type="submission" date="2021-06" db="EMBL/GenBank/DDBJ databases">
        <authorList>
            <person name="Palmer J.M."/>
        </authorList>
    </citation>
    <scope>NUCLEOTIDE SEQUENCE [LARGE SCALE GENOMIC DNA]</scope>
    <source>
        <strain evidence="1 2">CL_MEX2019</strain>
        <tissue evidence="1">Muscle</tissue>
    </source>
</reference>
<organism evidence="1 2">
    <name type="scientific">Characodon lateralis</name>
    <dbReference type="NCBI Taxonomy" id="208331"/>
    <lineage>
        <taxon>Eukaryota</taxon>
        <taxon>Metazoa</taxon>
        <taxon>Chordata</taxon>
        <taxon>Craniata</taxon>
        <taxon>Vertebrata</taxon>
        <taxon>Euteleostomi</taxon>
        <taxon>Actinopterygii</taxon>
        <taxon>Neopterygii</taxon>
        <taxon>Teleostei</taxon>
        <taxon>Neoteleostei</taxon>
        <taxon>Acanthomorphata</taxon>
        <taxon>Ovalentaria</taxon>
        <taxon>Atherinomorphae</taxon>
        <taxon>Cyprinodontiformes</taxon>
        <taxon>Goodeidae</taxon>
        <taxon>Characodon</taxon>
    </lineage>
</organism>
<gene>
    <name evidence="1" type="ORF">CHARACLAT_024510</name>
</gene>
<evidence type="ECO:0000313" key="1">
    <source>
        <dbReference type="EMBL" id="MED6265346.1"/>
    </source>
</evidence>
<protein>
    <submittedName>
        <fullName evidence="1">Uncharacterized protein</fullName>
    </submittedName>
</protein>